<evidence type="ECO:0000256" key="4">
    <source>
        <dbReference type="ARBA" id="ARBA00023136"/>
    </source>
</evidence>
<reference evidence="9" key="1">
    <citation type="journal article" date="2019" name="Int. J. Syst. Evol. Microbiol.">
        <title>The Global Catalogue of Microorganisms (GCM) 10K type strain sequencing project: providing services to taxonomists for standard genome sequencing and annotation.</title>
        <authorList>
            <consortium name="The Broad Institute Genomics Platform"/>
            <consortium name="The Broad Institute Genome Sequencing Center for Infectious Disease"/>
            <person name="Wu L."/>
            <person name="Ma J."/>
        </authorList>
    </citation>
    <scope>NUCLEOTIDE SEQUENCE [LARGE SCALE GENOMIC DNA]</scope>
    <source>
        <strain evidence="9">JCM 17664</strain>
    </source>
</reference>
<dbReference type="InterPro" id="IPR011990">
    <property type="entry name" value="TPR-like_helical_dom_sf"/>
</dbReference>
<evidence type="ECO:0000256" key="3">
    <source>
        <dbReference type="ARBA" id="ARBA00022729"/>
    </source>
</evidence>
<evidence type="ECO:0000256" key="2">
    <source>
        <dbReference type="ARBA" id="ARBA00006275"/>
    </source>
</evidence>
<comment type="subcellular location">
    <subcellularLocation>
        <location evidence="1">Cell outer membrane</location>
    </subcellularLocation>
</comment>
<dbReference type="Gene3D" id="1.25.40.390">
    <property type="match status" value="1"/>
</dbReference>
<dbReference type="SUPFAM" id="SSF48452">
    <property type="entry name" value="TPR-like"/>
    <property type="match status" value="1"/>
</dbReference>
<evidence type="ECO:0000313" key="9">
    <source>
        <dbReference type="Proteomes" id="UP001501207"/>
    </source>
</evidence>
<dbReference type="Pfam" id="PF14322">
    <property type="entry name" value="SusD-like_3"/>
    <property type="match status" value="1"/>
</dbReference>
<name>A0ABP8FT66_9BACT</name>
<dbReference type="EMBL" id="BAABFN010000004">
    <property type="protein sequence ID" value="GAA4310490.1"/>
    <property type="molecule type" value="Genomic_DNA"/>
</dbReference>
<feature type="domain" description="RagB/SusD" evidence="6">
    <location>
        <begin position="354"/>
        <end position="476"/>
    </location>
</feature>
<dbReference type="Proteomes" id="UP001501207">
    <property type="component" value="Unassembled WGS sequence"/>
</dbReference>
<organism evidence="8 9">
    <name type="scientific">Compostibacter hankyongensis</name>
    <dbReference type="NCBI Taxonomy" id="1007089"/>
    <lineage>
        <taxon>Bacteria</taxon>
        <taxon>Pseudomonadati</taxon>
        <taxon>Bacteroidota</taxon>
        <taxon>Chitinophagia</taxon>
        <taxon>Chitinophagales</taxon>
        <taxon>Chitinophagaceae</taxon>
        <taxon>Compostibacter</taxon>
    </lineage>
</organism>
<evidence type="ECO:0000259" key="6">
    <source>
        <dbReference type="Pfam" id="PF07980"/>
    </source>
</evidence>
<evidence type="ECO:0000313" key="8">
    <source>
        <dbReference type="EMBL" id="GAA4310490.1"/>
    </source>
</evidence>
<keyword evidence="3" id="KW-0732">Signal</keyword>
<dbReference type="Pfam" id="PF07980">
    <property type="entry name" value="SusD_RagB"/>
    <property type="match status" value="1"/>
</dbReference>
<dbReference type="CDD" id="cd08977">
    <property type="entry name" value="SusD"/>
    <property type="match status" value="1"/>
</dbReference>
<evidence type="ECO:0000256" key="1">
    <source>
        <dbReference type="ARBA" id="ARBA00004442"/>
    </source>
</evidence>
<feature type="domain" description="SusD-like N-terminal" evidence="7">
    <location>
        <begin position="86"/>
        <end position="210"/>
    </location>
</feature>
<keyword evidence="9" id="KW-1185">Reference proteome</keyword>
<comment type="caution">
    <text evidence="8">The sequence shown here is derived from an EMBL/GenBank/DDBJ whole genome shotgun (WGS) entry which is preliminary data.</text>
</comment>
<protein>
    <submittedName>
        <fullName evidence="8">RagB/SusD family nutrient uptake outer membrane protein</fullName>
    </submittedName>
</protein>
<dbReference type="InterPro" id="IPR012944">
    <property type="entry name" value="SusD_RagB_dom"/>
</dbReference>
<sequence length="478" mass="54686">MSSCTKFLEVKPIDKFSGEEFWRNREDAEKAVNSCYELLKEKFLESALYNTPDFRPGVWDYFKKTDFETLSKNALNSPDMSGDGLISILNSWQGFYKCIASSNLCIDRIPDIQDESLGEKEKRQLTAEARFIRSFTYFYMVEMYGDVPLQTDPYSIENKPRAPMQEVLDFCLKDLETAAPDLPQVYDDPTNRAVRATQGAAYTLMAHIYMWKAGFAKSGQEEYWQKAADLCKQVMDLGVYKLLPYSSQEDMQAIFKGRSEEGIFELSLDANYGNSYHFIIAQYVLHQPVIQSNANLYGGLGSEIVLKREVIDKLYPPGEQDNRLSLWFDDPYCTVNPQSAMFLKFSSISEGRDFDANLIFFRYAGLILLRAEALAGLGKDEEAIEMLNKVRTRAGVSSYTGGGSDALKDAVFLEREKELLGEGHLWYDLVRTRRVLDLNQTYNYLTPDMFDQAAWTWPVPQSAIDKDPLITQNLFWAK</sequence>
<proteinExistence type="inferred from homology"/>
<keyword evidence="5" id="KW-0998">Cell outer membrane</keyword>
<keyword evidence="4" id="KW-0472">Membrane</keyword>
<evidence type="ECO:0000256" key="5">
    <source>
        <dbReference type="ARBA" id="ARBA00023237"/>
    </source>
</evidence>
<comment type="similarity">
    <text evidence="2">Belongs to the SusD family.</text>
</comment>
<accession>A0ABP8FT66</accession>
<evidence type="ECO:0000259" key="7">
    <source>
        <dbReference type="Pfam" id="PF14322"/>
    </source>
</evidence>
<dbReference type="InterPro" id="IPR033985">
    <property type="entry name" value="SusD-like_N"/>
</dbReference>
<gene>
    <name evidence="8" type="ORF">GCM10023143_18990</name>
</gene>